<dbReference type="EMBL" id="RHPJ01000002">
    <property type="protein sequence ID" value="TGO05746.1"/>
    <property type="molecule type" value="Genomic_DNA"/>
</dbReference>
<dbReference type="PROSITE" id="PS00356">
    <property type="entry name" value="HTH_LACI_1"/>
    <property type="match status" value="1"/>
</dbReference>
<organism evidence="5 6">
    <name type="scientific">Serinibacter arcticus</name>
    <dbReference type="NCBI Taxonomy" id="1655435"/>
    <lineage>
        <taxon>Bacteria</taxon>
        <taxon>Bacillati</taxon>
        <taxon>Actinomycetota</taxon>
        <taxon>Actinomycetes</taxon>
        <taxon>Micrococcales</taxon>
        <taxon>Beutenbergiaceae</taxon>
        <taxon>Serinibacter</taxon>
    </lineage>
</organism>
<dbReference type="PANTHER" id="PTHR30146">
    <property type="entry name" value="LACI-RELATED TRANSCRIPTIONAL REPRESSOR"/>
    <property type="match status" value="1"/>
</dbReference>
<gene>
    <name evidence="5" type="ORF">SERN_1750</name>
</gene>
<sequence>MVEARVTTLADVAALAGVSVATASKALNNRQQVAPTTRQRVVEAAEQLRFRPNTLAKSLLTGRSGTIGLVTHDLDGRFSIPVLMGVEDAAGTGKMSALLCDARGDSLREAYHLQALLGRRVDGLVVVGARPDPRESLGRLPVPVVYAYAPSLDPEDMSVTVDHEAGGRIGVEHLIACGRSRIAVISGDPAYGAAHQRATGALAALGAAGLAPWGGEVLFGSWTESWGRSATEMFLARPDARDAERGIDGILCGSDQIARGVLDVLRERGVAVPREVSVVSHDNWELFATGSRPQLTSVDMHLEDLGRRAANRLFEAIEGRATPGIDVVPSSLVMRESSLPTG</sequence>
<keyword evidence="6" id="KW-1185">Reference proteome</keyword>
<keyword evidence="1" id="KW-0805">Transcription regulation</keyword>
<dbReference type="SUPFAM" id="SSF53822">
    <property type="entry name" value="Periplasmic binding protein-like I"/>
    <property type="match status" value="1"/>
</dbReference>
<keyword evidence="2" id="KW-0238">DNA-binding</keyword>
<evidence type="ECO:0000256" key="2">
    <source>
        <dbReference type="ARBA" id="ARBA00023125"/>
    </source>
</evidence>
<dbReference type="OrthoDB" id="3467214at2"/>
<dbReference type="Pfam" id="PF00356">
    <property type="entry name" value="LacI"/>
    <property type="match status" value="1"/>
</dbReference>
<keyword evidence="3" id="KW-0804">Transcription</keyword>
<proteinExistence type="predicted"/>
<dbReference type="GO" id="GO:0003700">
    <property type="term" value="F:DNA-binding transcription factor activity"/>
    <property type="evidence" value="ECO:0007669"/>
    <property type="project" value="TreeGrafter"/>
</dbReference>
<reference evidence="5 6" key="1">
    <citation type="submission" date="2018-11" db="EMBL/GenBank/DDBJ databases">
        <title>Complete genome sequencing of the Actinobacteria Serinibacter sp. K3-2.</title>
        <authorList>
            <person name="Rakitin A.L."/>
            <person name="Beletsky A.V."/>
            <person name="Mardanov A.V."/>
            <person name="Ravin N.V."/>
            <person name="Gromova A.S."/>
            <person name="Filippova S.N."/>
            <person name="Gal'Chenko V.F."/>
        </authorList>
    </citation>
    <scope>NUCLEOTIDE SEQUENCE [LARGE SCALE GENOMIC DNA]</scope>
    <source>
        <strain evidence="5 6">K3-2</strain>
    </source>
</reference>
<protein>
    <submittedName>
        <fullName evidence="5">LacI-type transcriptional regulator</fullName>
    </submittedName>
</protein>
<dbReference type="Gene3D" id="3.40.50.2300">
    <property type="match status" value="2"/>
</dbReference>
<dbReference type="InterPro" id="IPR046335">
    <property type="entry name" value="LacI/GalR-like_sensor"/>
</dbReference>
<dbReference type="Proteomes" id="UP000297318">
    <property type="component" value="Unassembled WGS sequence"/>
</dbReference>
<evidence type="ECO:0000256" key="1">
    <source>
        <dbReference type="ARBA" id="ARBA00023015"/>
    </source>
</evidence>
<dbReference type="PROSITE" id="PS50932">
    <property type="entry name" value="HTH_LACI_2"/>
    <property type="match status" value="1"/>
</dbReference>
<dbReference type="SMART" id="SM00354">
    <property type="entry name" value="HTH_LACI"/>
    <property type="match status" value="1"/>
</dbReference>
<evidence type="ECO:0000259" key="4">
    <source>
        <dbReference type="PROSITE" id="PS50932"/>
    </source>
</evidence>
<evidence type="ECO:0000256" key="3">
    <source>
        <dbReference type="ARBA" id="ARBA00023163"/>
    </source>
</evidence>
<dbReference type="SUPFAM" id="SSF47413">
    <property type="entry name" value="lambda repressor-like DNA-binding domains"/>
    <property type="match status" value="1"/>
</dbReference>
<dbReference type="InterPro" id="IPR000843">
    <property type="entry name" value="HTH_LacI"/>
</dbReference>
<evidence type="ECO:0000313" key="5">
    <source>
        <dbReference type="EMBL" id="TGO05746.1"/>
    </source>
</evidence>
<dbReference type="PANTHER" id="PTHR30146:SF153">
    <property type="entry name" value="LACTOSE OPERON REPRESSOR"/>
    <property type="match status" value="1"/>
</dbReference>
<dbReference type="AlphaFoldDB" id="A0A4Z1E1K3"/>
<dbReference type="Pfam" id="PF13377">
    <property type="entry name" value="Peripla_BP_3"/>
    <property type="match status" value="1"/>
</dbReference>
<dbReference type="InterPro" id="IPR028082">
    <property type="entry name" value="Peripla_BP_I"/>
</dbReference>
<dbReference type="CDD" id="cd01392">
    <property type="entry name" value="HTH_LacI"/>
    <property type="match status" value="1"/>
</dbReference>
<name>A0A4Z1E1K3_9MICO</name>
<dbReference type="Gene3D" id="1.10.260.40">
    <property type="entry name" value="lambda repressor-like DNA-binding domains"/>
    <property type="match status" value="1"/>
</dbReference>
<dbReference type="GO" id="GO:0000976">
    <property type="term" value="F:transcription cis-regulatory region binding"/>
    <property type="evidence" value="ECO:0007669"/>
    <property type="project" value="TreeGrafter"/>
</dbReference>
<evidence type="ECO:0000313" key="6">
    <source>
        <dbReference type="Proteomes" id="UP000297318"/>
    </source>
</evidence>
<dbReference type="InterPro" id="IPR010982">
    <property type="entry name" value="Lambda_DNA-bd_dom_sf"/>
</dbReference>
<comment type="caution">
    <text evidence="5">The sequence shown here is derived from an EMBL/GenBank/DDBJ whole genome shotgun (WGS) entry which is preliminary data.</text>
</comment>
<accession>A0A4Z1E1K3</accession>
<feature type="domain" description="HTH lacI-type" evidence="4">
    <location>
        <begin position="7"/>
        <end position="61"/>
    </location>
</feature>